<dbReference type="AlphaFoldDB" id="A0A1Q5QC36"/>
<dbReference type="EMBL" id="LFMY01000002">
    <property type="protein sequence ID" value="OKL63494.1"/>
    <property type="molecule type" value="Genomic_DNA"/>
</dbReference>
<protein>
    <submittedName>
        <fullName evidence="3">Uncharacterized protein</fullName>
    </submittedName>
</protein>
<keyword evidence="2" id="KW-1133">Transmembrane helix</keyword>
<keyword evidence="2" id="KW-0472">Membrane</keyword>
<name>A0A1Q5QC36_TALAT</name>
<evidence type="ECO:0000313" key="4">
    <source>
        <dbReference type="Proteomes" id="UP000214365"/>
    </source>
</evidence>
<feature type="region of interest" description="Disordered" evidence="1">
    <location>
        <begin position="299"/>
        <end position="332"/>
    </location>
</feature>
<evidence type="ECO:0000256" key="1">
    <source>
        <dbReference type="SAM" id="MobiDB-lite"/>
    </source>
</evidence>
<accession>A0A1Q5QC36</accession>
<feature type="compositionally biased region" description="Polar residues" evidence="1">
    <location>
        <begin position="1"/>
        <end position="21"/>
    </location>
</feature>
<evidence type="ECO:0000256" key="2">
    <source>
        <dbReference type="SAM" id="Phobius"/>
    </source>
</evidence>
<dbReference type="CDD" id="cd22997">
    <property type="entry name" value="GT_LH"/>
    <property type="match status" value="1"/>
</dbReference>
<evidence type="ECO:0000313" key="3">
    <source>
        <dbReference type="EMBL" id="OKL63494.1"/>
    </source>
</evidence>
<proteinExistence type="predicted"/>
<comment type="caution">
    <text evidence="3">The sequence shown here is derived from an EMBL/GenBank/DDBJ whole genome shotgun (WGS) entry which is preliminary data.</text>
</comment>
<dbReference type="PANTHER" id="PTHR36587:SF2">
    <property type="entry name" value="EXPRESSION SITE-ASSOCIATED GENE 3 (ESAG3)-LIKE PROTEIN"/>
    <property type="match status" value="1"/>
</dbReference>
<gene>
    <name evidence="3" type="ORF">UA08_01551</name>
</gene>
<dbReference type="Proteomes" id="UP000214365">
    <property type="component" value="Unassembled WGS sequence"/>
</dbReference>
<dbReference type="PANTHER" id="PTHR36587">
    <property type="entry name" value="EXPRESSION SITE-ASSOCIATED GENE 3 (ESAG3)-LIKE PROTEIN"/>
    <property type="match status" value="1"/>
</dbReference>
<keyword evidence="2" id="KW-0812">Transmembrane</keyword>
<dbReference type="GeneID" id="31001306"/>
<feature type="region of interest" description="Disordered" evidence="1">
    <location>
        <begin position="1"/>
        <end position="29"/>
    </location>
</feature>
<keyword evidence="4" id="KW-1185">Reference proteome</keyword>
<dbReference type="RefSeq" id="XP_020123615.1">
    <property type="nucleotide sequence ID" value="XM_020261228.1"/>
</dbReference>
<organism evidence="3 4">
    <name type="scientific">Talaromyces atroroseus</name>
    <dbReference type="NCBI Taxonomy" id="1441469"/>
    <lineage>
        <taxon>Eukaryota</taxon>
        <taxon>Fungi</taxon>
        <taxon>Dikarya</taxon>
        <taxon>Ascomycota</taxon>
        <taxon>Pezizomycotina</taxon>
        <taxon>Eurotiomycetes</taxon>
        <taxon>Eurotiomycetidae</taxon>
        <taxon>Eurotiales</taxon>
        <taxon>Trichocomaceae</taxon>
        <taxon>Talaromyces</taxon>
        <taxon>Talaromyces sect. Trachyspermi</taxon>
    </lineage>
</organism>
<dbReference type="Gene3D" id="6.10.250.2790">
    <property type="match status" value="1"/>
</dbReference>
<reference evidence="3 4" key="1">
    <citation type="submission" date="2015-06" db="EMBL/GenBank/DDBJ databases">
        <title>Talaromyces atroroseus IBT 11181 draft genome.</title>
        <authorList>
            <person name="Rasmussen K.B."/>
            <person name="Rasmussen S."/>
            <person name="Petersen B."/>
            <person name="Sicheritz-Ponten T."/>
            <person name="Mortensen U.H."/>
            <person name="Thrane U."/>
        </authorList>
    </citation>
    <scope>NUCLEOTIDE SEQUENCE [LARGE SCALE GENOMIC DNA]</scope>
    <source>
        <strain evidence="3 4">IBT 11181</strain>
    </source>
</reference>
<sequence length="953" mass="107236">MAHSSQTSSAGTSNNGTQHQLEPSLRHFADPSFDPIDFINDSFPPLTLSASQPHASRAPGSVSLGELSSRSQSLVSQTSTQNVRLSGILTQLTEEILRSGGRLAYEVEVLRGESISLADTLAETLHKDIIKFVPEVQNEGELEDELKGGAIGTEREKAGSVAKLPEEPEYIAQLRILGQVRARLEEVIQTFGDAMEWPLPPSELSITSSFISVSAPEPGTESHSREERGQEIAKKLRTEITELLNSKGGGDAGLAAATRRLEALRNLGTVWRGTAEDKARTRFLDSLAKIIEDRRRALENQRERASKKGRSSMDQIAEERSNTDSGPGGGLFRNLQRIRDEIYLEESRRRTMFELSRFGSPWRNLPHIPLRMPRMRISRVIIYTVGSVLFIFCLFSYSSRRDSSAPNIQVPGNQDWELPPPFDPSNSAFHVLVSATPKSPQLCRTITSAMILDYPPMTLLKPNPEPRTGSTSNKAAIENVQSILTFLKTNKRVGDRDLVLIVDSDDTLFQLPSDILIDRYGEITRQKNEHLRSKYGMKFVGNVEDEGTHHLVQKYTQRVLFASRKDCYSNLTDTAACASVPQSPLPPDIYGLKTDKKHDGTKNRPRWIESSIIMGQTFDLIPLYERVLQEMQKQPSRAGDQMMFTHIFGAQEYSRETERRKTSSPFKEWLWDFVGISEASNITNVRAHIQPGDRHEYGIGLDYEGQLFLNTRKTTSDIEWLRYRDFRKASSVQIEHGVPREVRLNLPLDIEQNPLNPFKKDKSLNILTSKTANMSSIDVIPPSWNFTWNDLPLATYIQTAAVPAIIHTNGESSVRQSYWDHMWFHPWSRALLRKHMRSGQVEPIQQISALGASDLLKYPDRKGGMWADNDEWMSFEDLCSGFEDAVFGDGLGAWGGEKSSTLRAVYNLWGRLMAGKGPKTKKLGESKSETEEIEKLVLGIEEEEEEEEGEDSK</sequence>
<dbReference type="STRING" id="1441469.A0A1Q5QC36"/>
<dbReference type="OrthoDB" id="422736at2759"/>
<feature type="transmembrane region" description="Helical" evidence="2">
    <location>
        <begin position="380"/>
        <end position="398"/>
    </location>
</feature>